<gene>
    <name evidence="5" type="ORF">MED297_17143</name>
</gene>
<evidence type="ECO:0000313" key="5">
    <source>
        <dbReference type="EMBL" id="EAR09089.1"/>
    </source>
</evidence>
<protein>
    <submittedName>
        <fullName evidence="5">Transcriptional regulator, probable glutamate uptake regulator</fullName>
    </submittedName>
</protein>
<sequence>MENLYDSTDRQILDLLQHDATLSVQEIADRINLTVSPCWRRIQNLEQKGFIERRVALLNREKLSLGIDVFVFIKTNEHNDHWLQTFSDALSELPEVCEAYRMSGDVDYLLRVVVQNIEDYDAFYKRLVSKVRLSDVSSSFAMERMKYTTALPL</sequence>
<dbReference type="InterPro" id="IPR036390">
    <property type="entry name" value="WH_DNA-bd_sf"/>
</dbReference>
<dbReference type="SUPFAM" id="SSF54909">
    <property type="entry name" value="Dimeric alpha+beta barrel"/>
    <property type="match status" value="1"/>
</dbReference>
<evidence type="ECO:0000259" key="4">
    <source>
        <dbReference type="PROSITE" id="PS50956"/>
    </source>
</evidence>
<dbReference type="GO" id="GO:0005829">
    <property type="term" value="C:cytosol"/>
    <property type="evidence" value="ECO:0007669"/>
    <property type="project" value="TreeGrafter"/>
</dbReference>
<dbReference type="Pfam" id="PF01037">
    <property type="entry name" value="AsnC_trans_reg"/>
    <property type="match status" value="1"/>
</dbReference>
<dbReference type="InterPro" id="IPR011008">
    <property type="entry name" value="Dimeric_a/b-barrel"/>
</dbReference>
<dbReference type="PANTHER" id="PTHR30154:SF17">
    <property type="entry name" value="DNA-BINDING TRANSCRIPTIONAL ACTIVATOR DECR"/>
    <property type="match status" value="1"/>
</dbReference>
<dbReference type="InterPro" id="IPR000485">
    <property type="entry name" value="AsnC-type_HTH_dom"/>
</dbReference>
<dbReference type="InterPro" id="IPR019887">
    <property type="entry name" value="Tscrpt_reg_AsnC/Lrp_C"/>
</dbReference>
<dbReference type="RefSeq" id="WP_008043805.1">
    <property type="nucleotide sequence ID" value="NZ_CH724150.1"/>
</dbReference>
<dbReference type="GO" id="GO:0043200">
    <property type="term" value="P:response to amino acid"/>
    <property type="evidence" value="ECO:0007669"/>
    <property type="project" value="TreeGrafter"/>
</dbReference>
<dbReference type="AlphaFoldDB" id="A4BFJ4"/>
<keyword evidence="6" id="KW-1185">Reference proteome</keyword>
<reference evidence="5 6" key="1">
    <citation type="submission" date="2006-02" db="EMBL/GenBank/DDBJ databases">
        <authorList>
            <person name="Pinhassi J."/>
            <person name="Pedros-Alio C."/>
            <person name="Ferriera S."/>
            <person name="Johnson J."/>
            <person name="Kravitz S."/>
            <person name="Halpern A."/>
            <person name="Remington K."/>
            <person name="Beeson K."/>
            <person name="Tran B."/>
            <person name="Rogers Y.-H."/>
            <person name="Friedman R."/>
            <person name="Venter J.C."/>
        </authorList>
    </citation>
    <scope>NUCLEOTIDE SEQUENCE [LARGE SCALE GENOMIC DNA]</scope>
    <source>
        <strain evidence="5 6">MED297</strain>
    </source>
</reference>
<dbReference type="HOGENOM" id="CLU_091233_0_2_6"/>
<keyword evidence="3" id="KW-0804">Transcription</keyword>
<feature type="domain" description="HTH asnC-type" evidence="4">
    <location>
        <begin position="5"/>
        <end position="68"/>
    </location>
</feature>
<dbReference type="GO" id="GO:0006355">
    <property type="term" value="P:regulation of DNA-templated transcription"/>
    <property type="evidence" value="ECO:0007669"/>
    <property type="project" value="UniProtKB-ARBA"/>
</dbReference>
<evidence type="ECO:0000256" key="1">
    <source>
        <dbReference type="ARBA" id="ARBA00023015"/>
    </source>
</evidence>
<dbReference type="PRINTS" id="PR00033">
    <property type="entry name" value="HTHASNC"/>
</dbReference>
<evidence type="ECO:0000256" key="3">
    <source>
        <dbReference type="ARBA" id="ARBA00023163"/>
    </source>
</evidence>
<dbReference type="EMBL" id="AAOE01000013">
    <property type="protein sequence ID" value="EAR09089.1"/>
    <property type="molecule type" value="Genomic_DNA"/>
</dbReference>
<dbReference type="Pfam" id="PF13412">
    <property type="entry name" value="HTH_24"/>
    <property type="match status" value="1"/>
</dbReference>
<dbReference type="OrthoDB" id="8590699at2"/>
<evidence type="ECO:0000313" key="6">
    <source>
        <dbReference type="Proteomes" id="UP000005953"/>
    </source>
</evidence>
<dbReference type="PROSITE" id="PS50956">
    <property type="entry name" value="HTH_ASNC_2"/>
    <property type="match status" value="1"/>
</dbReference>
<evidence type="ECO:0000256" key="2">
    <source>
        <dbReference type="ARBA" id="ARBA00023125"/>
    </source>
</evidence>
<dbReference type="InterPro" id="IPR019885">
    <property type="entry name" value="Tscrpt_reg_HTH_AsnC-type_CS"/>
</dbReference>
<dbReference type="GO" id="GO:0043565">
    <property type="term" value="F:sequence-specific DNA binding"/>
    <property type="evidence" value="ECO:0007669"/>
    <property type="project" value="InterPro"/>
</dbReference>
<dbReference type="PROSITE" id="PS00519">
    <property type="entry name" value="HTH_ASNC_1"/>
    <property type="match status" value="1"/>
</dbReference>
<keyword evidence="1" id="KW-0805">Transcription regulation</keyword>
<dbReference type="PANTHER" id="PTHR30154">
    <property type="entry name" value="LEUCINE-RESPONSIVE REGULATORY PROTEIN"/>
    <property type="match status" value="1"/>
</dbReference>
<dbReference type="STRING" id="314283.MED297_17143"/>
<dbReference type="CDD" id="cd00090">
    <property type="entry name" value="HTH_ARSR"/>
    <property type="match status" value="1"/>
</dbReference>
<dbReference type="SMART" id="SM00344">
    <property type="entry name" value="HTH_ASNC"/>
    <property type="match status" value="1"/>
</dbReference>
<name>A4BFJ4_9GAMM</name>
<comment type="caution">
    <text evidence="5">The sequence shown here is derived from an EMBL/GenBank/DDBJ whole genome shotgun (WGS) entry which is preliminary data.</text>
</comment>
<dbReference type="InterPro" id="IPR011991">
    <property type="entry name" value="ArsR-like_HTH"/>
</dbReference>
<proteinExistence type="predicted"/>
<dbReference type="Gene3D" id="3.30.70.920">
    <property type="match status" value="1"/>
</dbReference>
<dbReference type="InterPro" id="IPR036388">
    <property type="entry name" value="WH-like_DNA-bd_sf"/>
</dbReference>
<accession>A4BFJ4</accession>
<dbReference type="Proteomes" id="UP000005953">
    <property type="component" value="Unassembled WGS sequence"/>
</dbReference>
<dbReference type="Gene3D" id="1.10.10.10">
    <property type="entry name" value="Winged helix-like DNA-binding domain superfamily/Winged helix DNA-binding domain"/>
    <property type="match status" value="1"/>
</dbReference>
<organism evidence="5 6">
    <name type="scientific">Reinekea blandensis MED297</name>
    <dbReference type="NCBI Taxonomy" id="314283"/>
    <lineage>
        <taxon>Bacteria</taxon>
        <taxon>Pseudomonadati</taxon>
        <taxon>Pseudomonadota</taxon>
        <taxon>Gammaproteobacteria</taxon>
        <taxon>Oceanospirillales</taxon>
        <taxon>Saccharospirillaceae</taxon>
        <taxon>Reinekea</taxon>
    </lineage>
</organism>
<dbReference type="SUPFAM" id="SSF46785">
    <property type="entry name" value="Winged helix' DNA-binding domain"/>
    <property type="match status" value="1"/>
</dbReference>
<dbReference type="InterPro" id="IPR019888">
    <property type="entry name" value="Tscrpt_reg_AsnC-like"/>
</dbReference>
<keyword evidence="2" id="KW-0238">DNA-binding</keyword>